<organism evidence="1">
    <name type="scientific">Ixodes ricinus</name>
    <name type="common">Common tick</name>
    <name type="synonym">Acarus ricinus</name>
    <dbReference type="NCBI Taxonomy" id="34613"/>
    <lineage>
        <taxon>Eukaryota</taxon>
        <taxon>Metazoa</taxon>
        <taxon>Ecdysozoa</taxon>
        <taxon>Arthropoda</taxon>
        <taxon>Chelicerata</taxon>
        <taxon>Arachnida</taxon>
        <taxon>Acari</taxon>
        <taxon>Parasitiformes</taxon>
        <taxon>Ixodida</taxon>
        <taxon>Ixodoidea</taxon>
        <taxon>Ixodidae</taxon>
        <taxon>Ixodinae</taxon>
        <taxon>Ixodes</taxon>
    </lineage>
</organism>
<dbReference type="PANTHER" id="PTHR33198:SF19">
    <property type="entry name" value="CCHC-TYPE DOMAIN-CONTAINING PROTEIN"/>
    <property type="match status" value="1"/>
</dbReference>
<reference evidence="1" key="1">
    <citation type="journal article" date="2015" name="Sci. Rep.">
        <title>Tissue- and time-dependent transcription in Ixodes ricinus salivary glands and midguts when blood feeding on the vertebrate host.</title>
        <authorList>
            <person name="Kotsyfakis M."/>
            <person name="Schwarz A."/>
            <person name="Erhart J."/>
            <person name="Ribeiro J.M."/>
        </authorList>
    </citation>
    <scope>NUCLEOTIDE SEQUENCE</scope>
    <source>
        <tissue evidence="1">Salivary gland and midgut</tissue>
    </source>
</reference>
<name>V5H610_IXORI</name>
<protein>
    <submittedName>
        <fullName evidence="1">Uncharacterized protein</fullName>
    </submittedName>
</protein>
<accession>V5H610</accession>
<proteinExistence type="evidence at transcript level"/>
<evidence type="ECO:0000313" key="1">
    <source>
        <dbReference type="EMBL" id="JAB78445.1"/>
    </source>
</evidence>
<sequence length="98" mass="11046">DESQSDWETYEERINAFLRVNKIPDANKVDAFLSIVGPKTYKLLKNLTAPSTPASQPLVELQKALREHLSPRPSVIAERAKFHRKAQQDGESIAEFVA</sequence>
<dbReference type="EMBL" id="GANP01006023">
    <property type="protein sequence ID" value="JAB78445.1"/>
    <property type="molecule type" value="mRNA"/>
</dbReference>
<feature type="non-terminal residue" evidence="1">
    <location>
        <position position="1"/>
    </location>
</feature>
<dbReference type="AlphaFoldDB" id="V5H610"/>
<dbReference type="PANTHER" id="PTHR33198">
    <property type="entry name" value="ANK_REP_REGION DOMAIN-CONTAINING PROTEIN-RELATED"/>
    <property type="match status" value="1"/>
</dbReference>
<feature type="non-terminal residue" evidence="1">
    <location>
        <position position="98"/>
    </location>
</feature>